<evidence type="ECO:0000259" key="2">
    <source>
        <dbReference type="Pfam" id="PF00582"/>
    </source>
</evidence>
<dbReference type="InterPro" id="IPR006016">
    <property type="entry name" value="UspA"/>
</dbReference>
<evidence type="ECO:0000313" key="4">
    <source>
        <dbReference type="Proteomes" id="UP000029644"/>
    </source>
</evidence>
<comment type="similarity">
    <text evidence="1">Belongs to the universal stress protein A family.</text>
</comment>
<sequence length="295" mass="33502">MLSFNFEQKIVKHVSLKPFKSIGIGVAFSPNLKANLFEAARLSVFFDAKLFLIHVGEPSEEKTNGLNEILKSFEKDQLNFEVVFKTGDPVDVILSTSEEKKIDLLILGAVQRERFVKYYVGSIARKITRQAKCSILLLVKPSVVRAPCQHIVVNGLKDPKTESTITAAFYVANQLKAKKVTIVEEINEEQVTVKVDDDKSLRRATIIKERIKLRENSRIKEIISHIPVECTTEKSIKLQPIFGKKGYSIGHYAQIMRADLLVMNAPTKMTFWDRLFPHDIEHILTELPTDVLILQ</sequence>
<evidence type="ECO:0000313" key="3">
    <source>
        <dbReference type="EMBL" id="GAL60579.1"/>
    </source>
</evidence>
<proteinExistence type="inferred from homology"/>
<organism evidence="3 4">
    <name type="scientific">Algibacter lectus</name>
    <dbReference type="NCBI Taxonomy" id="221126"/>
    <lineage>
        <taxon>Bacteria</taxon>
        <taxon>Pseudomonadati</taxon>
        <taxon>Bacteroidota</taxon>
        <taxon>Flavobacteriia</taxon>
        <taxon>Flavobacteriales</taxon>
        <taxon>Flavobacteriaceae</taxon>
        <taxon>Algibacter</taxon>
    </lineage>
</organism>
<dbReference type="PANTHER" id="PTHR46268:SF6">
    <property type="entry name" value="UNIVERSAL STRESS PROTEIN UP12"/>
    <property type="match status" value="1"/>
</dbReference>
<dbReference type="CDD" id="cd00293">
    <property type="entry name" value="USP-like"/>
    <property type="match status" value="1"/>
</dbReference>
<name>A0A090VB26_9FLAO</name>
<reference evidence="3 4" key="1">
    <citation type="journal article" date="2014" name="Genome Announc.">
        <title>Draft Genome Sequences of Marine Flavobacterium Algibacter lectus Strains SS8 and NR4.</title>
        <authorList>
            <person name="Takatani N."/>
            <person name="Nakanishi M."/>
            <person name="Meirelles P."/>
            <person name="Mino S."/>
            <person name="Suda W."/>
            <person name="Oshima K."/>
            <person name="Hattori M."/>
            <person name="Ohkuma M."/>
            <person name="Hosokawa M."/>
            <person name="Miyashita K."/>
            <person name="Thompson F.L."/>
            <person name="Niwa A."/>
            <person name="Sawabe T."/>
            <person name="Sawabe T."/>
        </authorList>
    </citation>
    <scope>NUCLEOTIDE SEQUENCE [LARGE SCALE GENOMIC DNA]</scope>
    <source>
        <strain evidence="3 4">JCM 19300</strain>
    </source>
</reference>
<comment type="caution">
    <text evidence="3">The sequence shown here is derived from an EMBL/GenBank/DDBJ whole genome shotgun (WGS) entry which is preliminary data.</text>
</comment>
<dbReference type="SUPFAM" id="SSF52402">
    <property type="entry name" value="Adenine nucleotide alpha hydrolases-like"/>
    <property type="match status" value="1"/>
</dbReference>
<dbReference type="Gene3D" id="3.40.50.12370">
    <property type="match status" value="1"/>
</dbReference>
<feature type="domain" description="UspA" evidence="2">
    <location>
        <begin position="20"/>
        <end position="137"/>
    </location>
</feature>
<protein>
    <recommendedName>
        <fullName evidence="2">UspA domain-containing protein</fullName>
    </recommendedName>
</protein>
<dbReference type="EMBL" id="BBNQ01000001">
    <property type="protein sequence ID" value="GAL60579.1"/>
    <property type="molecule type" value="Genomic_DNA"/>
</dbReference>
<evidence type="ECO:0000256" key="1">
    <source>
        <dbReference type="ARBA" id="ARBA00008791"/>
    </source>
</evidence>
<dbReference type="PANTHER" id="PTHR46268">
    <property type="entry name" value="STRESS RESPONSE PROTEIN NHAX"/>
    <property type="match status" value="1"/>
</dbReference>
<dbReference type="Pfam" id="PF00582">
    <property type="entry name" value="Usp"/>
    <property type="match status" value="1"/>
</dbReference>
<dbReference type="AlphaFoldDB" id="A0A090VB26"/>
<dbReference type="Proteomes" id="UP000029644">
    <property type="component" value="Unassembled WGS sequence"/>
</dbReference>
<accession>A0A090VB26</accession>
<dbReference type="RefSeq" id="WP_231961828.1">
    <property type="nucleotide sequence ID" value="NZ_BBNQ01000001.1"/>
</dbReference>
<gene>
    <name evidence="3" type="ORF">JCM19300_3517</name>
</gene>